<dbReference type="EMBL" id="CAJNDS010002151">
    <property type="protein sequence ID" value="CAE7352683.1"/>
    <property type="molecule type" value="Genomic_DNA"/>
</dbReference>
<comment type="caution">
    <text evidence="1">The sequence shown here is derived from an EMBL/GenBank/DDBJ whole genome shotgun (WGS) entry which is preliminary data.</text>
</comment>
<accession>A0A812PIK5</accession>
<name>A0A812PIK5_9DINO</name>
<evidence type="ECO:0000313" key="2">
    <source>
        <dbReference type="Proteomes" id="UP000604046"/>
    </source>
</evidence>
<gene>
    <name evidence="1" type="primary">Cht2</name>
    <name evidence="1" type="ORF">SNAT2548_LOCUS18622</name>
</gene>
<dbReference type="Proteomes" id="UP000604046">
    <property type="component" value="Unassembled WGS sequence"/>
</dbReference>
<sequence length="302" mass="33423">MTAMASEIGLSTRLWQWLLFSPGPFYFYPWKSIANHIAGDSYAIGYRHFVAGHYGRINLALHCVALFIQTFGNFRLLEHLDRLLFSKVGVLSFGSVVAWVASLASSPAPALARLASCGSLCFAFQLAPYATVESFELATPGAMALVLTWAQATAKRPISNRAYAKGLVLMAGWYAGWTLLRRMCGKRLEDQKVRIRCAVISFLSFLAMQKNPVTPVVVLGSLLCRLASILTDDPVLYYLGFAFTGSLFQGIAHNLTAEEATLKALERQGEQAKLRYEWAHVTFFPALLFHAVQEAATRSWKA</sequence>
<evidence type="ECO:0000313" key="1">
    <source>
        <dbReference type="EMBL" id="CAE7352683.1"/>
    </source>
</evidence>
<dbReference type="OrthoDB" id="64137at2759"/>
<organism evidence="1 2">
    <name type="scientific">Symbiodinium natans</name>
    <dbReference type="NCBI Taxonomy" id="878477"/>
    <lineage>
        <taxon>Eukaryota</taxon>
        <taxon>Sar</taxon>
        <taxon>Alveolata</taxon>
        <taxon>Dinophyceae</taxon>
        <taxon>Suessiales</taxon>
        <taxon>Symbiodiniaceae</taxon>
        <taxon>Symbiodinium</taxon>
    </lineage>
</organism>
<dbReference type="AlphaFoldDB" id="A0A812PIK5"/>
<proteinExistence type="predicted"/>
<keyword evidence="2" id="KW-1185">Reference proteome</keyword>
<protein>
    <submittedName>
        <fullName evidence="1">Cht2 protein</fullName>
    </submittedName>
</protein>
<reference evidence="1" key="1">
    <citation type="submission" date="2021-02" db="EMBL/GenBank/DDBJ databases">
        <authorList>
            <person name="Dougan E. K."/>
            <person name="Rhodes N."/>
            <person name="Thang M."/>
            <person name="Chan C."/>
        </authorList>
    </citation>
    <scope>NUCLEOTIDE SEQUENCE</scope>
</reference>